<sequence length="570" mass="61776">MHQHLWLALMLAVALVSGCGGGSSGEPPAPGPTPIPTPEPSPIPPGAELFVPPVARGAVDVRLHPGATVRAGSSVLLAFGLPFPRGFVSDPAQIRVTDGQGGEIASAVQVLAPWRSLGTAAGDGSIRAALVYLEYRFADGAPATIQVHWGAPRTRTLAGPLPAPAALWARIADGPDPNEYPAADDIREPAVYATLPPAWLGRALLRGPALPAGQNPALAWWDAAMQGYGDTAVNRLAPGVPASAQIAYARDAEPWLFDRAMTLFGLYVRTGELRWLRHAHRAAQWYASRIDAGGIFTLKGEDDLKYSYGASLLTDLWLTGDAALAAPIRRIGQAGIAQWRDSYASTQNFWTERHQAYALRAALAAYALAGDPVQGARARALAALTVRMSRNAAQCPLHTVRQHEGDDGDNRLMCSPWMGALLSDAMMEYYLVSEDPEALRWIAGMGNYVRDHALYDGGIEHRELAGLKMTWYMTGIGEHYEDGQRGWGDMEHACDVGAMTARAAWAQRQLGQDGAASVQQVAEQLLQTCRYTLDYWHRSAPALPEWRLSPPRKFNWWFGGALGYDWFLAY</sequence>
<gene>
    <name evidence="3" type="ORF">FOZ74_15775</name>
</gene>
<proteinExistence type="predicted"/>
<organism evidence="3 4">
    <name type="scientific">Comamonas flocculans</name>
    <dbReference type="NCBI Taxonomy" id="2597701"/>
    <lineage>
        <taxon>Bacteria</taxon>
        <taxon>Pseudomonadati</taxon>
        <taxon>Pseudomonadota</taxon>
        <taxon>Betaproteobacteria</taxon>
        <taxon>Burkholderiales</taxon>
        <taxon>Comamonadaceae</taxon>
        <taxon>Comamonas</taxon>
    </lineage>
</organism>
<dbReference type="RefSeq" id="WP_146913981.1">
    <property type="nucleotide sequence ID" value="NZ_CP042344.1"/>
</dbReference>
<evidence type="ECO:0000256" key="2">
    <source>
        <dbReference type="SAM" id="SignalP"/>
    </source>
</evidence>
<feature type="chain" id="PRO_5023094581" evidence="2">
    <location>
        <begin position="23"/>
        <end position="570"/>
    </location>
</feature>
<keyword evidence="2" id="KW-0732">Signal</keyword>
<dbReference type="EMBL" id="CP042344">
    <property type="protein sequence ID" value="QEA14369.1"/>
    <property type="molecule type" value="Genomic_DNA"/>
</dbReference>
<feature type="signal peptide" evidence="2">
    <location>
        <begin position="1"/>
        <end position="22"/>
    </location>
</feature>
<protein>
    <submittedName>
        <fullName evidence="3">Uncharacterized protein</fullName>
    </submittedName>
</protein>
<keyword evidence="4" id="KW-1185">Reference proteome</keyword>
<dbReference type="KEGG" id="cof:FOZ74_15775"/>
<dbReference type="Proteomes" id="UP000321199">
    <property type="component" value="Chromosome"/>
</dbReference>
<evidence type="ECO:0000313" key="3">
    <source>
        <dbReference type="EMBL" id="QEA14369.1"/>
    </source>
</evidence>
<feature type="compositionally biased region" description="Pro residues" evidence="1">
    <location>
        <begin position="27"/>
        <end position="45"/>
    </location>
</feature>
<feature type="region of interest" description="Disordered" evidence="1">
    <location>
        <begin position="21"/>
        <end position="46"/>
    </location>
</feature>
<evidence type="ECO:0000256" key="1">
    <source>
        <dbReference type="SAM" id="MobiDB-lite"/>
    </source>
</evidence>
<evidence type="ECO:0000313" key="4">
    <source>
        <dbReference type="Proteomes" id="UP000321199"/>
    </source>
</evidence>
<dbReference type="AlphaFoldDB" id="A0A5B8RXL4"/>
<accession>A0A5B8RXL4</accession>
<dbReference type="OrthoDB" id="6381507at2"/>
<name>A0A5B8RXL4_9BURK</name>
<reference evidence="3 4" key="1">
    <citation type="submission" date="2019-07" db="EMBL/GenBank/DDBJ databases">
        <title>Complete genome sequence of Comamonas sp. NLF 7-7 isolated from livestock.</title>
        <authorList>
            <person name="Kim D.H."/>
            <person name="Kim J.G."/>
        </authorList>
    </citation>
    <scope>NUCLEOTIDE SEQUENCE [LARGE SCALE GENOMIC DNA]</scope>
    <source>
        <strain evidence="3 4">NLF 7-7</strain>
    </source>
</reference>